<name>A0A8H6Z598_9AGAR</name>
<proteinExistence type="predicted"/>
<dbReference type="Gene3D" id="3.40.50.720">
    <property type="entry name" value="NAD(P)-binding Rossmann-like Domain"/>
    <property type="match status" value="1"/>
</dbReference>
<comment type="caution">
    <text evidence="1">The sequence shown here is derived from an EMBL/GenBank/DDBJ whole genome shotgun (WGS) entry which is preliminary data.</text>
</comment>
<evidence type="ECO:0000313" key="1">
    <source>
        <dbReference type="EMBL" id="KAF7369515.1"/>
    </source>
</evidence>
<dbReference type="PANTHER" id="PTHR43162">
    <property type="match status" value="1"/>
</dbReference>
<keyword evidence="2" id="KW-1185">Reference proteome</keyword>
<dbReference type="OrthoDB" id="419598at2759"/>
<protein>
    <submittedName>
        <fullName evidence="1">NAD(P)-binding protein</fullName>
    </submittedName>
</protein>
<sequence length="272" mass="30607">MTILLTGGTGKTATPLAKLLPKGQHSRTIGHPEGVRFDWLDASTYRIPFDADDNIDRVYLVAPAIIDVFPPMKAFIDFAIQKGVKRFVLMSATMLKEGGPMMGKVHEYLHSCEVDYCALRPSWFFDNLLLHYSDTIRKHDEIVNAAGSGLIGWISTDDIADVAFKAFTDKVIEHTNPVMVGPELLSYAQIAQIMSDVFGRKITHRTISADEYKKIVVRRGFPEEWAALVSATDLSIAEGAEEKVFKQADFMGERRLRDFIESYRDAEEWKSV</sequence>
<dbReference type="Proteomes" id="UP000620124">
    <property type="component" value="Unassembled WGS sequence"/>
</dbReference>
<dbReference type="PANTHER" id="PTHR43162:SF1">
    <property type="entry name" value="PRESTALK A DIFFERENTIATION PROTEIN A"/>
    <property type="match status" value="1"/>
</dbReference>
<dbReference type="SUPFAM" id="SSF51735">
    <property type="entry name" value="NAD(P)-binding Rossmann-fold domains"/>
    <property type="match status" value="1"/>
</dbReference>
<accession>A0A8H6Z598</accession>
<gene>
    <name evidence="1" type="ORF">MVEN_00281300</name>
</gene>
<dbReference type="InterPro" id="IPR036291">
    <property type="entry name" value="NAD(P)-bd_dom_sf"/>
</dbReference>
<dbReference type="AlphaFoldDB" id="A0A8H6Z598"/>
<organism evidence="1 2">
    <name type="scientific">Mycena venus</name>
    <dbReference type="NCBI Taxonomy" id="2733690"/>
    <lineage>
        <taxon>Eukaryota</taxon>
        <taxon>Fungi</taxon>
        <taxon>Dikarya</taxon>
        <taxon>Basidiomycota</taxon>
        <taxon>Agaricomycotina</taxon>
        <taxon>Agaricomycetes</taxon>
        <taxon>Agaricomycetidae</taxon>
        <taxon>Agaricales</taxon>
        <taxon>Marasmiineae</taxon>
        <taxon>Mycenaceae</taxon>
        <taxon>Mycena</taxon>
    </lineage>
</organism>
<evidence type="ECO:0000313" key="2">
    <source>
        <dbReference type="Proteomes" id="UP000620124"/>
    </source>
</evidence>
<dbReference type="InterPro" id="IPR051604">
    <property type="entry name" value="Ergot_Alk_Oxidoreductase"/>
</dbReference>
<reference evidence="1" key="1">
    <citation type="submission" date="2020-05" db="EMBL/GenBank/DDBJ databases">
        <title>Mycena genomes resolve the evolution of fungal bioluminescence.</title>
        <authorList>
            <person name="Tsai I.J."/>
        </authorList>
    </citation>
    <scope>NUCLEOTIDE SEQUENCE</scope>
    <source>
        <strain evidence="1">CCC161011</strain>
    </source>
</reference>
<dbReference type="EMBL" id="JACAZI010000002">
    <property type="protein sequence ID" value="KAF7369515.1"/>
    <property type="molecule type" value="Genomic_DNA"/>
</dbReference>
<dbReference type="Gene3D" id="3.90.25.10">
    <property type="entry name" value="UDP-galactose 4-epimerase, domain 1"/>
    <property type="match status" value="1"/>
</dbReference>